<reference evidence="4 5" key="1">
    <citation type="submission" date="2019-02" db="EMBL/GenBank/DDBJ databases">
        <title>Investigation of anaerobic lignin degradation for improved lignocellulosic biofuels.</title>
        <authorList>
            <person name="Deangelis K."/>
        </authorList>
    </citation>
    <scope>NUCLEOTIDE SEQUENCE [LARGE SCALE GENOMIC DNA]</scope>
    <source>
        <strain evidence="4 5">159R</strain>
    </source>
</reference>
<feature type="domain" description="YdgH/BhsA/McbA-like" evidence="3">
    <location>
        <begin position="34"/>
        <end position="89"/>
    </location>
</feature>
<keyword evidence="5" id="KW-1185">Reference proteome</keyword>
<accession>A0A4R1N8G2</accession>
<evidence type="ECO:0000313" key="5">
    <source>
        <dbReference type="Proteomes" id="UP000294555"/>
    </source>
</evidence>
<keyword evidence="1 2" id="KW-0732">Signal</keyword>
<dbReference type="PANTHER" id="PTHR34156">
    <property type="entry name" value="OUTER MEMBRANE PROTEIN-RELATED-RELATED"/>
    <property type="match status" value="1"/>
</dbReference>
<dbReference type="OrthoDB" id="6415092at2"/>
<dbReference type="EMBL" id="SJOI01000001">
    <property type="protein sequence ID" value="TCL03604.1"/>
    <property type="molecule type" value="Genomic_DNA"/>
</dbReference>
<dbReference type="RefSeq" id="WP_132922457.1">
    <property type="nucleotide sequence ID" value="NZ_CP075169.1"/>
</dbReference>
<evidence type="ECO:0000313" key="4">
    <source>
        <dbReference type="EMBL" id="TCL03604.1"/>
    </source>
</evidence>
<dbReference type="Proteomes" id="UP000294555">
    <property type="component" value="Unassembled WGS sequence"/>
</dbReference>
<feature type="signal peptide" evidence="2">
    <location>
        <begin position="1"/>
        <end position="21"/>
    </location>
</feature>
<dbReference type="InterPro" id="IPR025543">
    <property type="entry name" value="Dodecin-like"/>
</dbReference>
<dbReference type="InterPro" id="IPR036275">
    <property type="entry name" value="YdgH-like_sf"/>
</dbReference>
<dbReference type="AlphaFoldDB" id="A0A4R1N8G2"/>
<organism evidence="4 5">
    <name type="scientific">Sodalis ligni</name>
    <dbReference type="NCBI Taxonomy" id="2697027"/>
    <lineage>
        <taxon>Bacteria</taxon>
        <taxon>Pseudomonadati</taxon>
        <taxon>Pseudomonadota</taxon>
        <taxon>Gammaproteobacteria</taxon>
        <taxon>Enterobacterales</taxon>
        <taxon>Bruguierivoracaceae</taxon>
        <taxon>Sodalis</taxon>
    </lineage>
</organism>
<dbReference type="Pfam" id="PF07338">
    <property type="entry name" value="YdgH_BhsA-like"/>
    <property type="match status" value="1"/>
</dbReference>
<dbReference type="InterPro" id="IPR051096">
    <property type="entry name" value="BhsA/McbA_stress_biofilm_assoc"/>
</dbReference>
<evidence type="ECO:0000259" key="3">
    <source>
        <dbReference type="Pfam" id="PF07338"/>
    </source>
</evidence>
<name>A0A4R1N8G2_9GAMM</name>
<sequence length="89" mass="9440">MKLLPFLFTAILGGMSFAALASQQIDQAEAAAHQQIGSVSVSGVRGSTDDAVRALARKADEQNAPYYRVIEVANPGNSSAWLGNADIYR</sequence>
<feature type="chain" id="PRO_5020871795" evidence="2">
    <location>
        <begin position="22"/>
        <end position="89"/>
    </location>
</feature>
<evidence type="ECO:0000256" key="2">
    <source>
        <dbReference type="SAM" id="SignalP"/>
    </source>
</evidence>
<protein>
    <submittedName>
        <fullName evidence="4">Uncharacterized protein DUF1471</fullName>
    </submittedName>
</protein>
<dbReference type="SUPFAM" id="SSF159871">
    <property type="entry name" value="YdgH-like"/>
    <property type="match status" value="1"/>
</dbReference>
<comment type="caution">
    <text evidence="4">The sequence shown here is derived from an EMBL/GenBank/DDBJ whole genome shotgun (WGS) entry which is preliminary data.</text>
</comment>
<evidence type="ECO:0000256" key="1">
    <source>
        <dbReference type="ARBA" id="ARBA00022729"/>
    </source>
</evidence>
<proteinExistence type="predicted"/>
<dbReference type="InterPro" id="IPR010854">
    <property type="entry name" value="YdgH/BhsA/McbA-like_dom"/>
</dbReference>
<gene>
    <name evidence="4" type="ORF">EZJ58_1680</name>
</gene>
<dbReference type="Gene3D" id="3.30.1660.10">
    <property type="entry name" value="Flavin-binding protein dodecin"/>
    <property type="match status" value="1"/>
</dbReference>